<dbReference type="Proteomes" id="UP000284202">
    <property type="component" value="Unassembled WGS sequence"/>
</dbReference>
<evidence type="ECO:0000259" key="1">
    <source>
        <dbReference type="Pfam" id="PF13503"/>
    </source>
</evidence>
<proteinExistence type="predicted"/>
<accession>A0A418SUH7</accession>
<comment type="caution">
    <text evidence="2">The sequence shown here is derived from an EMBL/GenBank/DDBJ whole genome shotgun (WGS) entry which is preliminary data.</text>
</comment>
<evidence type="ECO:0000313" key="2">
    <source>
        <dbReference type="EMBL" id="RJE84570.1"/>
    </source>
</evidence>
<dbReference type="EMBL" id="QZCG01000008">
    <property type="protein sequence ID" value="RJE84570.1"/>
    <property type="molecule type" value="Genomic_DNA"/>
</dbReference>
<dbReference type="RefSeq" id="WP_119749565.1">
    <property type="nucleotide sequence ID" value="NZ_QZCG01000008.1"/>
</dbReference>
<keyword evidence="3" id="KW-1185">Reference proteome</keyword>
<dbReference type="AlphaFoldDB" id="A0A418SUH7"/>
<name>A0A418SUH7_9RHOB</name>
<evidence type="ECO:0000313" key="3">
    <source>
        <dbReference type="Proteomes" id="UP000284202"/>
    </source>
</evidence>
<dbReference type="OrthoDB" id="6431152at2"/>
<sequence length="417" mass="47174">MKDIFLGPVRLQSDQISVPIDCSVAILASRPAAIEAQLADAFPGLGRIVSSGRLMSADMVLDNRTDIPAELTEPLLRLSPEHPVALVRHDTGEVFSHDPQGAVSARDLGRIPPFGGKGSIRNDATVPAGLEEAFLAGLKTKTGQGESLYAVIDAAACPGLPERLASSGLRHNNLFKGEAAKSLADVSPYLVEFSGHESFLRRLFSTRRTEADWINLYDLDACLFLRSTADFDSIRSHFRRYTKFRDETGRWMFLRFWSSYFRAYLCSTDLRALPRGFLSPFSAVLCRLQQDRWQMAALRPDRTVPPDGFTQEFRWFCRTRIRLRFLAKVRDHLQEIHGQAPGQERLALFYLRARTRGYRSERAVARYMETLWLNERRGWKEVDLLALDAARATHSLSDTHRAAELLKLVQNEGERHV</sequence>
<protein>
    <submittedName>
        <fullName evidence="2">DUF4123 domain-containing protein</fullName>
    </submittedName>
</protein>
<dbReference type="Pfam" id="PF13503">
    <property type="entry name" value="DUF4123"/>
    <property type="match status" value="1"/>
</dbReference>
<organism evidence="2 3">
    <name type="scientific">Paracoccus onubensis</name>
    <dbReference type="NCBI Taxonomy" id="1675788"/>
    <lineage>
        <taxon>Bacteria</taxon>
        <taxon>Pseudomonadati</taxon>
        <taxon>Pseudomonadota</taxon>
        <taxon>Alphaproteobacteria</taxon>
        <taxon>Rhodobacterales</taxon>
        <taxon>Paracoccaceae</taxon>
        <taxon>Paracoccus</taxon>
    </lineage>
</organism>
<dbReference type="InterPro" id="IPR025391">
    <property type="entry name" value="DUF4123"/>
</dbReference>
<reference evidence="3" key="1">
    <citation type="submission" date="2018-09" db="EMBL/GenBank/DDBJ databases">
        <title>Acidovorax cavernicola nov. sp. isolated from Gruta de las Maravillas (Aracena, Spain).</title>
        <authorList>
            <person name="Jurado V."/>
            <person name="Gutierrez-Patricio S."/>
            <person name="Gonzalez-Pimentel J.L."/>
            <person name="Miller A.Z."/>
            <person name="Laiz L."/>
            <person name="Saiz-Jimenez C."/>
        </authorList>
    </citation>
    <scope>NUCLEOTIDE SEQUENCE [LARGE SCALE GENOMIC DNA]</scope>
    <source>
        <strain evidence="3">1011MAR3C25</strain>
    </source>
</reference>
<feature type="domain" description="DUF4123" evidence="1">
    <location>
        <begin position="148"/>
        <end position="259"/>
    </location>
</feature>
<gene>
    <name evidence="2" type="ORF">D3P04_13055</name>
</gene>